<comment type="caution">
    <text evidence="1">The sequence shown here is derived from an EMBL/GenBank/DDBJ whole genome shotgun (WGS) entry which is preliminary data.</text>
</comment>
<organism evidence="1">
    <name type="scientific">marine sediment metagenome</name>
    <dbReference type="NCBI Taxonomy" id="412755"/>
    <lineage>
        <taxon>unclassified sequences</taxon>
        <taxon>metagenomes</taxon>
        <taxon>ecological metagenomes</taxon>
    </lineage>
</organism>
<reference evidence="1" key="1">
    <citation type="journal article" date="2015" name="Nature">
        <title>Complex archaea that bridge the gap between prokaryotes and eukaryotes.</title>
        <authorList>
            <person name="Spang A."/>
            <person name="Saw J.H."/>
            <person name="Jorgensen S.L."/>
            <person name="Zaremba-Niedzwiedzka K."/>
            <person name="Martijn J."/>
            <person name="Lind A.E."/>
            <person name="van Eijk R."/>
            <person name="Schleper C."/>
            <person name="Guy L."/>
            <person name="Ettema T.J."/>
        </authorList>
    </citation>
    <scope>NUCLEOTIDE SEQUENCE</scope>
</reference>
<dbReference type="AlphaFoldDB" id="A0A0F9TQ34"/>
<accession>A0A0F9TQ34</accession>
<gene>
    <name evidence="1" type="ORF">LCGC14_0364010</name>
</gene>
<name>A0A0F9TQ34_9ZZZZ</name>
<proteinExistence type="predicted"/>
<protein>
    <submittedName>
        <fullName evidence="1">Uncharacterized protein</fullName>
    </submittedName>
</protein>
<sequence length="42" mass="4730">MQSVAMLILAYETMDCGDLCGFSALLTDKTSPYRCLKYFESL</sequence>
<evidence type="ECO:0000313" key="1">
    <source>
        <dbReference type="EMBL" id="KKN77062.1"/>
    </source>
</evidence>
<dbReference type="EMBL" id="LAZR01000285">
    <property type="protein sequence ID" value="KKN77062.1"/>
    <property type="molecule type" value="Genomic_DNA"/>
</dbReference>